<dbReference type="AlphaFoldDB" id="A0AB34GI86"/>
<dbReference type="Proteomes" id="UP001159641">
    <property type="component" value="Unassembled WGS sequence"/>
</dbReference>
<evidence type="ECO:0000313" key="3">
    <source>
        <dbReference type="Proteomes" id="UP001159641"/>
    </source>
</evidence>
<evidence type="ECO:0000313" key="2">
    <source>
        <dbReference type="EMBL" id="KAJ8779154.1"/>
    </source>
</evidence>
<name>A0AB34GI86_ESCRO</name>
<dbReference type="EMBL" id="JAIQCJ010002232">
    <property type="protein sequence ID" value="KAJ8779154.1"/>
    <property type="molecule type" value="Genomic_DNA"/>
</dbReference>
<proteinExistence type="predicted"/>
<accession>A0AB34GI86</accession>
<comment type="caution">
    <text evidence="2">The sequence shown here is derived from an EMBL/GenBank/DDBJ whole genome shotgun (WGS) entry which is preliminary data.</text>
</comment>
<protein>
    <submittedName>
        <fullName evidence="2">Uncharacterized protein</fullName>
    </submittedName>
</protein>
<organism evidence="2 3">
    <name type="scientific">Eschrichtius robustus</name>
    <name type="common">California gray whale</name>
    <name type="synonym">Eschrichtius gibbosus</name>
    <dbReference type="NCBI Taxonomy" id="9764"/>
    <lineage>
        <taxon>Eukaryota</taxon>
        <taxon>Metazoa</taxon>
        <taxon>Chordata</taxon>
        <taxon>Craniata</taxon>
        <taxon>Vertebrata</taxon>
        <taxon>Euteleostomi</taxon>
        <taxon>Mammalia</taxon>
        <taxon>Eutheria</taxon>
        <taxon>Laurasiatheria</taxon>
        <taxon>Artiodactyla</taxon>
        <taxon>Whippomorpha</taxon>
        <taxon>Cetacea</taxon>
        <taxon>Mysticeti</taxon>
        <taxon>Eschrichtiidae</taxon>
        <taxon>Eschrichtius</taxon>
    </lineage>
</organism>
<keyword evidence="3" id="KW-1185">Reference proteome</keyword>
<feature type="compositionally biased region" description="Polar residues" evidence="1">
    <location>
        <begin position="168"/>
        <end position="185"/>
    </location>
</feature>
<evidence type="ECO:0000256" key="1">
    <source>
        <dbReference type="SAM" id="MobiDB-lite"/>
    </source>
</evidence>
<gene>
    <name evidence="2" type="ORF">J1605_013005</name>
</gene>
<sequence>MSTTTWLDTAEVVQVVEKVQEVYDTWLHCWGPQEQRAICAVSHGAQVSMLRQELRKRDLGQVSVCSLEILPDPQPCVLQGLAPWEGNQMTRPLRGCRAVMAVPQAAVVCSTQISAAPSHPQACSQVRAFGTTCPGVHFFAGLRNFTCPSGCIFVLPSVETSAPDPSPSRGSSDLGNRSQCNSTSPWPLCSGDSPEVSELLAELRVT</sequence>
<reference evidence="2 3" key="1">
    <citation type="submission" date="2022-11" db="EMBL/GenBank/DDBJ databases">
        <title>Whole genome sequence of Eschrichtius robustus ER-17-0199.</title>
        <authorList>
            <person name="Bruniche-Olsen A."/>
            <person name="Black A.N."/>
            <person name="Fields C.J."/>
            <person name="Walden K."/>
            <person name="Dewoody J.A."/>
        </authorList>
    </citation>
    <scope>NUCLEOTIDE SEQUENCE [LARGE SCALE GENOMIC DNA]</scope>
    <source>
        <strain evidence="2">ER-17-0199</strain>
        <tissue evidence="2">Blubber</tissue>
    </source>
</reference>
<feature type="region of interest" description="Disordered" evidence="1">
    <location>
        <begin position="160"/>
        <end position="191"/>
    </location>
</feature>